<sequence length="128" mass="14583">MPVELTPRLQKDHLKIVLTGQRTLGQEGQEGIRIWTEITRLCEASNMNQILVRSKIEGRIPPSSMFEVAEAIDKLSFGKDFKIAGVGSNQIEYANLTFFENCASRLNYKIKLFLSESEALKWLLKKSH</sequence>
<organism evidence="1 2">
    <name type="scientific">Maribacter luteus</name>
    <dbReference type="NCBI Taxonomy" id="2594478"/>
    <lineage>
        <taxon>Bacteria</taxon>
        <taxon>Pseudomonadati</taxon>
        <taxon>Bacteroidota</taxon>
        <taxon>Flavobacteriia</taxon>
        <taxon>Flavobacteriales</taxon>
        <taxon>Flavobacteriaceae</taxon>
        <taxon>Maribacter</taxon>
    </lineage>
</organism>
<gene>
    <name evidence="1" type="ORF">GJ691_12710</name>
</gene>
<evidence type="ECO:0000313" key="1">
    <source>
        <dbReference type="EMBL" id="MRX65021.1"/>
    </source>
</evidence>
<protein>
    <recommendedName>
        <fullName evidence="3">STAS/SEC14 domain-containing protein</fullName>
    </recommendedName>
</protein>
<reference evidence="1 2" key="1">
    <citation type="submission" date="2019-11" db="EMBL/GenBank/DDBJ databases">
        <title>Maribacter lutea sp. nov., a marine bacterium isolated from intertidal sand.</title>
        <authorList>
            <person name="Liu A."/>
        </authorList>
    </citation>
    <scope>NUCLEOTIDE SEQUENCE [LARGE SCALE GENOMIC DNA]</scope>
    <source>
        <strain evidence="1 2">RZ05</strain>
    </source>
</reference>
<keyword evidence="2" id="KW-1185">Reference proteome</keyword>
<dbReference type="Proteomes" id="UP000443153">
    <property type="component" value="Unassembled WGS sequence"/>
</dbReference>
<evidence type="ECO:0008006" key="3">
    <source>
        <dbReference type="Google" id="ProtNLM"/>
    </source>
</evidence>
<dbReference type="RefSeq" id="WP_154367454.1">
    <property type="nucleotide sequence ID" value="NZ_WKJH01000021.1"/>
</dbReference>
<comment type="caution">
    <text evidence="1">The sequence shown here is derived from an EMBL/GenBank/DDBJ whole genome shotgun (WGS) entry which is preliminary data.</text>
</comment>
<dbReference type="AlphaFoldDB" id="A0A6I2MMG0"/>
<evidence type="ECO:0000313" key="2">
    <source>
        <dbReference type="Proteomes" id="UP000443153"/>
    </source>
</evidence>
<proteinExistence type="predicted"/>
<name>A0A6I2MMG0_9FLAO</name>
<accession>A0A6I2MMG0</accession>
<dbReference type="EMBL" id="WKJH01000021">
    <property type="protein sequence ID" value="MRX65021.1"/>
    <property type="molecule type" value="Genomic_DNA"/>
</dbReference>